<keyword evidence="6 7" id="KW-0472">Membrane</keyword>
<dbReference type="EMBL" id="KL584703">
    <property type="protein sequence ID" value="KEQ76391.1"/>
    <property type="molecule type" value="Genomic_DNA"/>
</dbReference>
<feature type="transmembrane region" description="Helical" evidence="7">
    <location>
        <begin position="452"/>
        <end position="475"/>
    </location>
</feature>
<organism evidence="9 10">
    <name type="scientific">Aureobasidium namibiae CBS 147.97</name>
    <dbReference type="NCBI Taxonomy" id="1043004"/>
    <lineage>
        <taxon>Eukaryota</taxon>
        <taxon>Fungi</taxon>
        <taxon>Dikarya</taxon>
        <taxon>Ascomycota</taxon>
        <taxon>Pezizomycotina</taxon>
        <taxon>Dothideomycetes</taxon>
        <taxon>Dothideomycetidae</taxon>
        <taxon>Dothideales</taxon>
        <taxon>Saccotheciaceae</taxon>
        <taxon>Aureobasidium</taxon>
    </lineage>
</organism>
<comment type="subcellular location">
    <subcellularLocation>
        <location evidence="1">Membrane</location>
        <topology evidence="1">Multi-pass membrane protein</topology>
    </subcellularLocation>
</comment>
<sequence>MEDNSDVKEFPQVTSAVTKDVGDVENAGARNTHTKRGLSSRQIQFLALGGAIGTGLFIGSGATLSAVGPAPLLMGYIVMSFVVYGVMNVLAEMTTYLPLEGLSVPYFVNRFVDPSLAFAMGWNYWYTFAMLLAAEVTAAAIIIQYWTESVPVAVWIAIILLVILALNIIAVSFFGEAEFIFCSIKILAILGLIVLGIVLFFGGGPNHDRLGFRYWKEGNPGAFHPFIAKGNTGKFLAFWYAFIKSGFAFIMSPELVVTAAGEAEAPRRNIPKAANRFIYRLFAFYVLGTLVIGVTVAYNDKSLLNAINNGEHAAGASPFVIAIQNAGIKGLNHVINAAILTSAWSSGNAWLFSGSRMLYSLALTNQAPKIFLRCNKNGVPWVAVLFTFAIGCLAFLNVSSNGATVFNWFTNITTISGFIAWIVVLITYIRFRKAMIFHNMLDALPFRTPLQPYSCWFSLVVMVLVTLTNGFYVFVPSRWNVSDFLVCYITIPIFLVLWFGHKVWSRNWRWCIPIREVDVWTGKDVADAEELEYEVREPRNLAEKIWFWIV</sequence>
<keyword evidence="2" id="KW-0813">Transport</keyword>
<keyword evidence="10" id="KW-1185">Reference proteome</keyword>
<evidence type="ECO:0000256" key="1">
    <source>
        <dbReference type="ARBA" id="ARBA00004141"/>
    </source>
</evidence>
<dbReference type="InterPro" id="IPR050524">
    <property type="entry name" value="APC_YAT"/>
</dbReference>
<evidence type="ECO:0000256" key="6">
    <source>
        <dbReference type="ARBA" id="ARBA00023136"/>
    </source>
</evidence>
<dbReference type="FunFam" id="1.20.1740.10:FF:000006">
    <property type="entry name" value="General amino acid permease"/>
    <property type="match status" value="1"/>
</dbReference>
<evidence type="ECO:0000256" key="2">
    <source>
        <dbReference type="ARBA" id="ARBA00022448"/>
    </source>
</evidence>
<gene>
    <name evidence="9" type="ORF">M436DRAFT_60226</name>
</gene>
<dbReference type="RefSeq" id="XP_013430965.1">
    <property type="nucleotide sequence ID" value="XM_013575511.1"/>
</dbReference>
<dbReference type="GO" id="GO:0015171">
    <property type="term" value="F:amino acid transmembrane transporter activity"/>
    <property type="evidence" value="ECO:0007669"/>
    <property type="project" value="TreeGrafter"/>
</dbReference>
<dbReference type="HOGENOM" id="CLU_007946_12_1_1"/>
<feature type="transmembrane region" description="Helical" evidence="7">
    <location>
        <begin position="186"/>
        <end position="204"/>
    </location>
</feature>
<evidence type="ECO:0000313" key="9">
    <source>
        <dbReference type="EMBL" id="KEQ76391.1"/>
    </source>
</evidence>
<dbReference type="PANTHER" id="PTHR43341">
    <property type="entry name" value="AMINO ACID PERMEASE"/>
    <property type="match status" value="1"/>
</dbReference>
<protein>
    <recommendedName>
        <fullName evidence="8">Amino acid permease/ SLC12A domain-containing protein</fullName>
    </recommendedName>
</protein>
<name>A0A074XP79_9PEZI</name>
<dbReference type="Pfam" id="PF00324">
    <property type="entry name" value="AA_permease"/>
    <property type="match status" value="1"/>
</dbReference>
<feature type="transmembrane region" description="Helical" evidence="7">
    <location>
        <begin position="73"/>
        <end position="91"/>
    </location>
</feature>
<dbReference type="PANTHER" id="PTHR43341:SF36">
    <property type="entry name" value="PROLINE-SPECIFIC PERMEASE"/>
    <property type="match status" value="1"/>
</dbReference>
<dbReference type="GO" id="GO:0016020">
    <property type="term" value="C:membrane"/>
    <property type="evidence" value="ECO:0007669"/>
    <property type="project" value="UniProtKB-SubCell"/>
</dbReference>
<evidence type="ECO:0000313" key="10">
    <source>
        <dbReference type="Proteomes" id="UP000027730"/>
    </source>
</evidence>
<evidence type="ECO:0000256" key="3">
    <source>
        <dbReference type="ARBA" id="ARBA00022692"/>
    </source>
</evidence>
<evidence type="ECO:0000256" key="5">
    <source>
        <dbReference type="ARBA" id="ARBA00022989"/>
    </source>
</evidence>
<evidence type="ECO:0000256" key="4">
    <source>
        <dbReference type="ARBA" id="ARBA00022970"/>
    </source>
</evidence>
<dbReference type="InterPro" id="IPR004841">
    <property type="entry name" value="AA-permease/SLC12A_dom"/>
</dbReference>
<keyword evidence="3 7" id="KW-0812">Transmembrane</keyword>
<feature type="transmembrane region" description="Helical" evidence="7">
    <location>
        <begin position="124"/>
        <end position="146"/>
    </location>
</feature>
<feature type="transmembrane region" description="Helical" evidence="7">
    <location>
        <begin position="152"/>
        <end position="174"/>
    </location>
</feature>
<feature type="transmembrane region" description="Helical" evidence="7">
    <location>
        <begin position="334"/>
        <end position="352"/>
    </location>
</feature>
<feature type="transmembrane region" description="Helical" evidence="7">
    <location>
        <begin position="378"/>
        <end position="396"/>
    </location>
</feature>
<feature type="transmembrane region" description="Helical" evidence="7">
    <location>
        <begin position="45"/>
        <end position="67"/>
    </location>
</feature>
<feature type="transmembrane region" description="Helical" evidence="7">
    <location>
        <begin position="277"/>
        <end position="298"/>
    </location>
</feature>
<feature type="transmembrane region" description="Helical" evidence="7">
    <location>
        <begin position="237"/>
        <end position="257"/>
    </location>
</feature>
<dbReference type="GeneID" id="25412953"/>
<evidence type="ECO:0000256" key="7">
    <source>
        <dbReference type="SAM" id="Phobius"/>
    </source>
</evidence>
<proteinExistence type="predicted"/>
<keyword evidence="4" id="KW-0029">Amino-acid transport</keyword>
<dbReference type="Gene3D" id="1.20.1740.10">
    <property type="entry name" value="Amino acid/polyamine transporter I"/>
    <property type="match status" value="1"/>
</dbReference>
<dbReference type="AlphaFoldDB" id="A0A074XP79"/>
<keyword evidence="5 7" id="KW-1133">Transmembrane helix</keyword>
<reference evidence="9 10" key="1">
    <citation type="journal article" date="2014" name="BMC Genomics">
        <title>Genome sequencing of four Aureobasidium pullulans varieties: biotechnological potential, stress tolerance, and description of new species.</title>
        <authorList>
            <person name="Gostin Ar C."/>
            <person name="Ohm R.A."/>
            <person name="Kogej T."/>
            <person name="Sonjak S."/>
            <person name="Turk M."/>
            <person name="Zajc J."/>
            <person name="Zalar P."/>
            <person name="Grube M."/>
            <person name="Sun H."/>
            <person name="Han J."/>
            <person name="Sharma A."/>
            <person name="Chiniquy J."/>
            <person name="Ngan C.Y."/>
            <person name="Lipzen A."/>
            <person name="Barry K."/>
            <person name="Grigoriev I.V."/>
            <person name="Gunde-Cimerman N."/>
        </authorList>
    </citation>
    <scope>NUCLEOTIDE SEQUENCE [LARGE SCALE GENOMIC DNA]</scope>
    <source>
        <strain evidence="9 10">CBS 147.97</strain>
    </source>
</reference>
<dbReference type="OrthoDB" id="3900342at2759"/>
<feature type="transmembrane region" description="Helical" evidence="7">
    <location>
        <begin position="408"/>
        <end position="431"/>
    </location>
</feature>
<feature type="domain" description="Amino acid permease/ SLC12A" evidence="8">
    <location>
        <begin position="43"/>
        <end position="509"/>
    </location>
</feature>
<feature type="transmembrane region" description="Helical" evidence="7">
    <location>
        <begin position="481"/>
        <end position="500"/>
    </location>
</feature>
<accession>A0A074XP79</accession>
<evidence type="ECO:0000259" key="8">
    <source>
        <dbReference type="Pfam" id="PF00324"/>
    </source>
</evidence>
<dbReference type="STRING" id="1043004.A0A074XP79"/>
<dbReference type="PIRSF" id="PIRSF006060">
    <property type="entry name" value="AA_transporter"/>
    <property type="match status" value="1"/>
</dbReference>
<dbReference type="Proteomes" id="UP000027730">
    <property type="component" value="Unassembled WGS sequence"/>
</dbReference>